<accession>A0A167G7B1</accession>
<gene>
    <name evidence="2" type="ORF">CALVIDRAFT_411003</name>
</gene>
<name>A0A167G7B1_CALVF</name>
<dbReference type="AlphaFoldDB" id="A0A167G7B1"/>
<organism evidence="2 3">
    <name type="scientific">Calocera viscosa (strain TUFC12733)</name>
    <dbReference type="NCBI Taxonomy" id="1330018"/>
    <lineage>
        <taxon>Eukaryota</taxon>
        <taxon>Fungi</taxon>
        <taxon>Dikarya</taxon>
        <taxon>Basidiomycota</taxon>
        <taxon>Agaricomycotina</taxon>
        <taxon>Dacrymycetes</taxon>
        <taxon>Dacrymycetales</taxon>
        <taxon>Dacrymycetaceae</taxon>
        <taxon>Calocera</taxon>
    </lineage>
</organism>
<dbReference type="EMBL" id="KV417347">
    <property type="protein sequence ID" value="KZO90254.1"/>
    <property type="molecule type" value="Genomic_DNA"/>
</dbReference>
<evidence type="ECO:0000256" key="1">
    <source>
        <dbReference type="SAM" id="Phobius"/>
    </source>
</evidence>
<dbReference type="Proteomes" id="UP000076738">
    <property type="component" value="Unassembled WGS sequence"/>
</dbReference>
<keyword evidence="1" id="KW-0812">Transmembrane</keyword>
<feature type="transmembrane region" description="Helical" evidence="1">
    <location>
        <begin position="6"/>
        <end position="24"/>
    </location>
</feature>
<proteinExistence type="predicted"/>
<protein>
    <submittedName>
        <fullName evidence="2">Uncharacterized protein</fullName>
    </submittedName>
</protein>
<reference evidence="2 3" key="1">
    <citation type="journal article" date="2016" name="Mol. Biol. Evol.">
        <title>Comparative Genomics of Early-Diverging Mushroom-Forming Fungi Provides Insights into the Origins of Lignocellulose Decay Capabilities.</title>
        <authorList>
            <person name="Nagy L.G."/>
            <person name="Riley R."/>
            <person name="Tritt A."/>
            <person name="Adam C."/>
            <person name="Daum C."/>
            <person name="Floudas D."/>
            <person name="Sun H."/>
            <person name="Yadav J.S."/>
            <person name="Pangilinan J."/>
            <person name="Larsson K.H."/>
            <person name="Matsuura K."/>
            <person name="Barry K."/>
            <person name="Labutti K."/>
            <person name="Kuo R."/>
            <person name="Ohm R.A."/>
            <person name="Bhattacharya S.S."/>
            <person name="Shirouzu T."/>
            <person name="Yoshinaga Y."/>
            <person name="Martin F.M."/>
            <person name="Grigoriev I.V."/>
            <person name="Hibbett D.S."/>
        </authorList>
    </citation>
    <scope>NUCLEOTIDE SEQUENCE [LARGE SCALE GENOMIC DNA]</scope>
    <source>
        <strain evidence="2 3">TUFC12733</strain>
    </source>
</reference>
<evidence type="ECO:0000313" key="2">
    <source>
        <dbReference type="EMBL" id="KZO90254.1"/>
    </source>
</evidence>
<keyword evidence="1" id="KW-1133">Transmembrane helix</keyword>
<sequence length="133" mass="14811">MSIDGFAMNGWFVIVSVVQVATVLETMGARERRAAFKLAARTTRINLGSGIIDTLLPVWRRSTRPVSRHSPRGLQRVPGQHPPRDRLNFSTSFRGLVRGEVLVSQLIPCLRYLSAAQRVQRGEDTQISGEISI</sequence>
<evidence type="ECO:0000313" key="3">
    <source>
        <dbReference type="Proteomes" id="UP000076738"/>
    </source>
</evidence>
<keyword evidence="3" id="KW-1185">Reference proteome</keyword>
<keyword evidence="1" id="KW-0472">Membrane</keyword>